<evidence type="ECO:0000256" key="9">
    <source>
        <dbReference type="ARBA" id="ARBA00023277"/>
    </source>
</evidence>
<dbReference type="Gene3D" id="3.90.25.10">
    <property type="entry name" value="UDP-galactose 4-epimerase, domain 1"/>
    <property type="match status" value="1"/>
</dbReference>
<evidence type="ECO:0000256" key="3">
    <source>
        <dbReference type="ARBA" id="ARBA00004947"/>
    </source>
</evidence>
<gene>
    <name evidence="13" type="primary">galE</name>
    <name evidence="13" type="ORF">H5P27_15055</name>
</gene>
<evidence type="ECO:0000256" key="1">
    <source>
        <dbReference type="ARBA" id="ARBA00000083"/>
    </source>
</evidence>
<dbReference type="Proteomes" id="UP000526501">
    <property type="component" value="Unassembled WGS sequence"/>
</dbReference>
<dbReference type="GO" id="GO:0006012">
    <property type="term" value="P:galactose metabolic process"/>
    <property type="evidence" value="ECO:0007669"/>
    <property type="project" value="UniProtKB-UniPathway"/>
</dbReference>
<dbReference type="Gene3D" id="3.40.50.720">
    <property type="entry name" value="NAD(P)-binding Rossmann-like Domain"/>
    <property type="match status" value="1"/>
</dbReference>
<accession>A0A7X1E9F7</accession>
<evidence type="ECO:0000256" key="6">
    <source>
        <dbReference type="ARBA" id="ARBA00018569"/>
    </source>
</evidence>
<evidence type="ECO:0000256" key="5">
    <source>
        <dbReference type="ARBA" id="ARBA00013189"/>
    </source>
</evidence>
<evidence type="ECO:0000313" key="14">
    <source>
        <dbReference type="Proteomes" id="UP000526501"/>
    </source>
</evidence>
<comment type="pathway">
    <text evidence="3">Carbohydrate metabolism; galactose metabolism.</text>
</comment>
<proteinExistence type="inferred from homology"/>
<dbReference type="InterPro" id="IPR001509">
    <property type="entry name" value="Epimerase_deHydtase"/>
</dbReference>
<dbReference type="NCBIfam" id="TIGR01179">
    <property type="entry name" value="galE"/>
    <property type="match status" value="1"/>
</dbReference>
<comment type="cofactor">
    <cofactor evidence="2">
        <name>NAD(+)</name>
        <dbReference type="ChEBI" id="CHEBI:57540"/>
    </cofactor>
</comment>
<keyword evidence="14" id="KW-1185">Reference proteome</keyword>
<dbReference type="UniPathway" id="UPA00214"/>
<reference evidence="13 14" key="1">
    <citation type="submission" date="2020-07" db="EMBL/GenBank/DDBJ databases">
        <authorList>
            <person name="Feng X."/>
        </authorList>
    </citation>
    <scope>NUCLEOTIDE SEQUENCE [LARGE SCALE GENOMIC DNA]</scope>
    <source>
        <strain evidence="13 14">JCM23202</strain>
    </source>
</reference>
<keyword evidence="8 13" id="KW-0413">Isomerase</keyword>
<dbReference type="EC" id="5.1.3.2" evidence="5"/>
<evidence type="ECO:0000256" key="7">
    <source>
        <dbReference type="ARBA" id="ARBA00023027"/>
    </source>
</evidence>
<evidence type="ECO:0000313" key="13">
    <source>
        <dbReference type="EMBL" id="MBC2607369.1"/>
    </source>
</evidence>
<feature type="domain" description="NAD-dependent epimerase/dehydratase" evidence="12">
    <location>
        <begin position="3"/>
        <end position="259"/>
    </location>
</feature>
<evidence type="ECO:0000256" key="2">
    <source>
        <dbReference type="ARBA" id="ARBA00001911"/>
    </source>
</evidence>
<evidence type="ECO:0000256" key="4">
    <source>
        <dbReference type="ARBA" id="ARBA00007637"/>
    </source>
</evidence>
<dbReference type="InterPro" id="IPR036291">
    <property type="entry name" value="NAD(P)-bd_dom_sf"/>
</dbReference>
<name>A0A7X1E9F7_9BACT</name>
<dbReference type="EMBL" id="JACHVC010000012">
    <property type="protein sequence ID" value="MBC2607369.1"/>
    <property type="molecule type" value="Genomic_DNA"/>
</dbReference>
<evidence type="ECO:0000256" key="8">
    <source>
        <dbReference type="ARBA" id="ARBA00023235"/>
    </source>
</evidence>
<comment type="similarity">
    <text evidence="4">Belongs to the NAD(P)-dependent epimerase/dehydratase family.</text>
</comment>
<dbReference type="PANTHER" id="PTHR43725:SF53">
    <property type="entry name" value="UDP-ARABINOSE 4-EPIMERASE 1"/>
    <property type="match status" value="1"/>
</dbReference>
<keyword evidence="7" id="KW-0520">NAD</keyword>
<dbReference type="SUPFAM" id="SSF51735">
    <property type="entry name" value="NAD(P)-binding Rossmann-fold domains"/>
    <property type="match status" value="1"/>
</dbReference>
<comment type="catalytic activity">
    <reaction evidence="1">
        <text>UDP-alpha-D-glucose = UDP-alpha-D-galactose</text>
        <dbReference type="Rhea" id="RHEA:22168"/>
        <dbReference type="ChEBI" id="CHEBI:58885"/>
        <dbReference type="ChEBI" id="CHEBI:66914"/>
        <dbReference type="EC" id="5.1.3.2"/>
    </reaction>
</comment>
<evidence type="ECO:0000256" key="10">
    <source>
        <dbReference type="ARBA" id="ARBA00031367"/>
    </source>
</evidence>
<evidence type="ECO:0000256" key="11">
    <source>
        <dbReference type="ARBA" id="ARBA00033067"/>
    </source>
</evidence>
<keyword evidence="9" id="KW-0119">Carbohydrate metabolism</keyword>
<dbReference type="PANTHER" id="PTHR43725">
    <property type="entry name" value="UDP-GLUCOSE 4-EPIMERASE"/>
    <property type="match status" value="1"/>
</dbReference>
<dbReference type="GO" id="GO:0003978">
    <property type="term" value="F:UDP-glucose 4-epimerase activity"/>
    <property type="evidence" value="ECO:0007669"/>
    <property type="project" value="UniProtKB-EC"/>
</dbReference>
<dbReference type="RefSeq" id="WP_185661213.1">
    <property type="nucleotide sequence ID" value="NZ_CAWPOO010000012.1"/>
</dbReference>
<comment type="caution">
    <text evidence="13">The sequence shown here is derived from an EMBL/GenBank/DDBJ whole genome shotgun (WGS) entry which is preliminary data.</text>
</comment>
<dbReference type="InterPro" id="IPR005886">
    <property type="entry name" value="UDP_G4E"/>
</dbReference>
<organism evidence="13 14">
    <name type="scientific">Pelagicoccus albus</name>
    <dbReference type="NCBI Taxonomy" id="415222"/>
    <lineage>
        <taxon>Bacteria</taxon>
        <taxon>Pseudomonadati</taxon>
        <taxon>Verrucomicrobiota</taxon>
        <taxon>Opitutia</taxon>
        <taxon>Puniceicoccales</taxon>
        <taxon>Pelagicoccaceae</taxon>
        <taxon>Pelagicoccus</taxon>
    </lineage>
</organism>
<dbReference type="Pfam" id="PF01370">
    <property type="entry name" value="Epimerase"/>
    <property type="match status" value="1"/>
</dbReference>
<protein>
    <recommendedName>
        <fullName evidence="6">UDP-glucose 4-epimerase</fullName>
        <ecNumber evidence="5">5.1.3.2</ecNumber>
    </recommendedName>
    <alternativeName>
        <fullName evidence="11">Galactowaldenase</fullName>
    </alternativeName>
    <alternativeName>
        <fullName evidence="10">UDP-galactose 4-epimerase</fullName>
    </alternativeName>
</protein>
<sequence>MKILITGTGGYVGSIAARCFLKAGHEVVGVDALFRGYEAPQALLQSEFGADRFRYFKADVADSLEKVFESEAGIEAVVHFAAYCNVGESEKDPGLYFRNNVGGVVALLEAMKKHKVLKLVFSSTCATYGDPEYVPIDEAHPMTGCTSAYGESKLMAEKAIQWYATSFGIQYLALRYFNICGASDDGLFGDSKKPSFHLMQNAVRAGLGLSEFQFNYTEVDTPDGSPIRDYINVEDLAEAHVKALDYLVSGGESGIVNLGTGEGNSVMEIVETVEKLMSVKFNKSVGERRTGDAIRAVADNRKAKALLDWTPSRSLEDSVNSLWKWYKARPQGWER</sequence>
<dbReference type="AlphaFoldDB" id="A0A7X1E9F7"/>
<evidence type="ECO:0000259" key="12">
    <source>
        <dbReference type="Pfam" id="PF01370"/>
    </source>
</evidence>